<organism evidence="1 2">
    <name type="scientific">Giardia duodenalis assemblage B</name>
    <dbReference type="NCBI Taxonomy" id="1394984"/>
    <lineage>
        <taxon>Eukaryota</taxon>
        <taxon>Metamonada</taxon>
        <taxon>Diplomonadida</taxon>
        <taxon>Hexamitidae</taxon>
        <taxon>Giardiinae</taxon>
        <taxon>Giardia</taxon>
    </lineage>
</organism>
<dbReference type="Proteomes" id="UP000070089">
    <property type="component" value="Unassembled WGS sequence"/>
</dbReference>
<dbReference type="AlphaFoldDB" id="A0A132NNA1"/>
<dbReference type="VEuPathDB" id="GiardiaDB:QR46_4473"/>
<evidence type="ECO:0000313" key="2">
    <source>
        <dbReference type="Proteomes" id="UP000070089"/>
    </source>
</evidence>
<proteinExistence type="predicted"/>
<evidence type="ECO:0000313" key="1">
    <source>
        <dbReference type="EMBL" id="KWX11557.1"/>
    </source>
</evidence>
<comment type="caution">
    <text evidence="1">The sequence shown here is derived from an EMBL/GenBank/DDBJ whole genome shotgun (WGS) entry which is preliminary data.</text>
</comment>
<dbReference type="EMBL" id="JXTI01000174">
    <property type="protein sequence ID" value="KWX11557.1"/>
    <property type="molecule type" value="Genomic_DNA"/>
</dbReference>
<name>A0A132NNA1_GIAIN</name>
<gene>
    <name evidence="1" type="ORF">QR46_4473</name>
</gene>
<protein>
    <submittedName>
        <fullName evidence="1">Cytochrome p450(Bm-3) / nadph-cytochrome p450 reductase</fullName>
    </submittedName>
</protein>
<accession>A0A132NNA1</accession>
<reference evidence="1 2" key="1">
    <citation type="journal article" date="2015" name="Mol. Biochem. Parasitol.">
        <title>Identification of polymorphic genes for use in assemblage B genotyping assays through comparative genomics of multiple assemblage B Giardia duodenalis isolates.</title>
        <authorList>
            <person name="Wielinga C."/>
            <person name="Thompson R.C."/>
            <person name="Monis P."/>
            <person name="Ryan U."/>
        </authorList>
    </citation>
    <scope>NUCLEOTIDE SEQUENCE [LARGE SCALE GENOMIC DNA]</scope>
    <source>
        <strain evidence="1 2">BAH15c1</strain>
    </source>
</reference>
<sequence length="34" mass="4049">MAERITSPHQSVHELAHTRCNHFLKQRWQRAHAA</sequence>